<dbReference type="InterPro" id="IPR006143">
    <property type="entry name" value="RND_pump_MFP"/>
</dbReference>
<dbReference type="PANTHER" id="PTHR30158:SF3">
    <property type="entry name" value="MULTIDRUG EFFLUX PUMP SUBUNIT ACRA-RELATED"/>
    <property type="match status" value="1"/>
</dbReference>
<sequence length="380" mass="40038">MKRQILLMFLLTAVLAGCGGEGDKNAAGGAGGPGGAAMPPPEVDVITVAGGTATLTQDLPGRLQAWRTAEVRARVEGVVEKRLFTEGSDVKEGATLFQIDARTYQATLDAAKADVDAARLVVERYRPLLAIKAVSQQEFDSAEARYKQTQAALSRAALDVENTRVPASISGRIGRALVTEGALVGRGEATHLATIEQIDPIYVNFTQPGAEMLRLQAAVKSGKLKRAESGKVELLLEDGSAYPLPGKILFSDLAVDPSTGAVSLRAEFPNPRRELLPGMFVRIRFPSAVIEGAIRVPQRAVQGGPQGQFVMLVAPDGKAVPQPVKTGGMAGGDFIVAEGLKGGEQVIVNGLQKARPGTEVKPVPWHSQDSQPASNKPKEG</sequence>
<feature type="region of interest" description="Disordered" evidence="3">
    <location>
        <begin position="355"/>
        <end position="380"/>
    </location>
</feature>
<feature type="domain" description="Multidrug resistance protein MdtA-like C-terminal permuted SH3" evidence="8">
    <location>
        <begin position="293"/>
        <end position="353"/>
    </location>
</feature>
<keyword evidence="4" id="KW-0732">Signal</keyword>
<dbReference type="PANTHER" id="PTHR30158">
    <property type="entry name" value="ACRA/E-RELATED COMPONENT OF DRUG EFFLUX TRANSPORTER"/>
    <property type="match status" value="1"/>
</dbReference>
<evidence type="ECO:0000256" key="3">
    <source>
        <dbReference type="SAM" id="MobiDB-lite"/>
    </source>
</evidence>
<feature type="domain" description="Multidrug resistance protein MdtA-like beta-barrel" evidence="7">
    <location>
        <begin position="200"/>
        <end position="285"/>
    </location>
</feature>
<dbReference type="GO" id="GO:0005886">
    <property type="term" value="C:plasma membrane"/>
    <property type="evidence" value="ECO:0007669"/>
    <property type="project" value="UniProtKB-SubCell"/>
</dbReference>
<dbReference type="RefSeq" id="WP_173061253.1">
    <property type="nucleotide sequence ID" value="NZ_AP022853.1"/>
</dbReference>
<dbReference type="AlphaFoldDB" id="A0A6F8V8F0"/>
<evidence type="ECO:0000259" key="6">
    <source>
        <dbReference type="Pfam" id="PF25917"/>
    </source>
</evidence>
<gene>
    <name evidence="9" type="primary">acrA</name>
    <name evidence="9" type="ORF">SKTS_09990</name>
</gene>
<accession>A0A6F8V8F0</accession>
<dbReference type="NCBIfam" id="TIGR01730">
    <property type="entry name" value="RND_mfp"/>
    <property type="match status" value="1"/>
</dbReference>
<keyword evidence="10" id="KW-1185">Reference proteome</keyword>
<dbReference type="Pfam" id="PF25917">
    <property type="entry name" value="BSH_RND"/>
    <property type="match status" value="1"/>
</dbReference>
<evidence type="ECO:0000256" key="4">
    <source>
        <dbReference type="SAM" id="SignalP"/>
    </source>
</evidence>
<dbReference type="Proteomes" id="UP000502260">
    <property type="component" value="Chromosome"/>
</dbReference>
<dbReference type="FunFam" id="2.40.420.20:FF:000001">
    <property type="entry name" value="Efflux RND transporter periplasmic adaptor subunit"/>
    <property type="match status" value="1"/>
</dbReference>
<evidence type="ECO:0000313" key="10">
    <source>
        <dbReference type="Proteomes" id="UP000502260"/>
    </source>
</evidence>
<feature type="signal peptide" evidence="4">
    <location>
        <begin position="1"/>
        <end position="19"/>
    </location>
</feature>
<dbReference type="Gene3D" id="1.10.287.470">
    <property type="entry name" value="Helix hairpin bin"/>
    <property type="match status" value="1"/>
</dbReference>
<comment type="subcellular location">
    <subcellularLocation>
        <location evidence="1">Cell envelope</location>
    </subcellularLocation>
</comment>
<dbReference type="PROSITE" id="PS51257">
    <property type="entry name" value="PROKAR_LIPOPROTEIN"/>
    <property type="match status" value="1"/>
</dbReference>
<name>A0A6F8V8F0_9PROT</name>
<reference evidence="10" key="1">
    <citation type="submission" date="2020-03" db="EMBL/GenBank/DDBJ databases">
        <title>Complete genome sequence of sulfur-oxidizing bacterium skT11.</title>
        <authorList>
            <person name="Kanda M."/>
            <person name="Kojima H."/>
            <person name="Fukui M."/>
        </authorList>
    </citation>
    <scope>NUCLEOTIDE SEQUENCE [LARGE SCALE GENOMIC DNA]</scope>
    <source>
        <strain evidence="10">skT11</strain>
    </source>
</reference>
<dbReference type="InterPro" id="IPR058625">
    <property type="entry name" value="MdtA-like_BSH"/>
</dbReference>
<dbReference type="GO" id="GO:0022857">
    <property type="term" value="F:transmembrane transporter activity"/>
    <property type="evidence" value="ECO:0007669"/>
    <property type="project" value="InterPro"/>
</dbReference>
<evidence type="ECO:0000313" key="9">
    <source>
        <dbReference type="EMBL" id="BCB26113.1"/>
    </source>
</evidence>
<dbReference type="Pfam" id="PF25967">
    <property type="entry name" value="RND-MFP_C"/>
    <property type="match status" value="1"/>
</dbReference>
<dbReference type="InterPro" id="IPR058626">
    <property type="entry name" value="MdtA-like_b-barrel"/>
</dbReference>
<dbReference type="Gene3D" id="2.40.420.20">
    <property type="match status" value="1"/>
</dbReference>
<dbReference type="Gene3D" id="2.40.30.170">
    <property type="match status" value="1"/>
</dbReference>
<feature type="domain" description="Multidrug resistance protein MdtA-like alpha-helical hairpin" evidence="5">
    <location>
        <begin position="103"/>
        <end position="157"/>
    </location>
</feature>
<dbReference type="InterPro" id="IPR058624">
    <property type="entry name" value="MdtA-like_HH"/>
</dbReference>
<dbReference type="InterPro" id="IPR058627">
    <property type="entry name" value="MdtA-like_C"/>
</dbReference>
<feature type="domain" description="Multidrug resistance protein MdtA-like barrel-sandwich hybrid" evidence="6">
    <location>
        <begin position="67"/>
        <end position="195"/>
    </location>
</feature>
<proteinExistence type="inferred from homology"/>
<dbReference type="KEGG" id="slac:SKTS_09990"/>
<dbReference type="Pfam" id="PF25876">
    <property type="entry name" value="HH_MFP_RND"/>
    <property type="match status" value="1"/>
</dbReference>
<evidence type="ECO:0000256" key="2">
    <source>
        <dbReference type="ARBA" id="ARBA00009477"/>
    </source>
</evidence>
<comment type="similarity">
    <text evidence="2">Belongs to the membrane fusion protein (MFP) (TC 8.A.1) family.</text>
</comment>
<dbReference type="GO" id="GO:0046677">
    <property type="term" value="P:response to antibiotic"/>
    <property type="evidence" value="ECO:0007669"/>
    <property type="project" value="TreeGrafter"/>
</dbReference>
<evidence type="ECO:0000259" key="8">
    <source>
        <dbReference type="Pfam" id="PF25967"/>
    </source>
</evidence>
<dbReference type="Gene3D" id="2.40.50.100">
    <property type="match status" value="1"/>
</dbReference>
<protein>
    <submittedName>
        <fullName evidence="9">MexX family efflux pump subunit</fullName>
    </submittedName>
</protein>
<evidence type="ECO:0000256" key="1">
    <source>
        <dbReference type="ARBA" id="ARBA00004196"/>
    </source>
</evidence>
<evidence type="ECO:0000259" key="5">
    <source>
        <dbReference type="Pfam" id="PF25876"/>
    </source>
</evidence>
<organism evidence="9 10">
    <name type="scientific">Sulfurimicrobium lacus</name>
    <dbReference type="NCBI Taxonomy" id="2715678"/>
    <lineage>
        <taxon>Bacteria</taxon>
        <taxon>Pseudomonadati</taxon>
        <taxon>Pseudomonadota</taxon>
        <taxon>Betaproteobacteria</taxon>
        <taxon>Nitrosomonadales</taxon>
        <taxon>Sulfuricellaceae</taxon>
        <taxon>Sulfurimicrobium</taxon>
    </lineage>
</organism>
<dbReference type="Pfam" id="PF25944">
    <property type="entry name" value="Beta-barrel_RND"/>
    <property type="match status" value="1"/>
</dbReference>
<dbReference type="SUPFAM" id="SSF111369">
    <property type="entry name" value="HlyD-like secretion proteins"/>
    <property type="match status" value="1"/>
</dbReference>
<evidence type="ECO:0000259" key="7">
    <source>
        <dbReference type="Pfam" id="PF25944"/>
    </source>
</evidence>
<feature type="chain" id="PRO_5026080062" evidence="4">
    <location>
        <begin position="20"/>
        <end position="380"/>
    </location>
</feature>
<dbReference type="EMBL" id="AP022853">
    <property type="protein sequence ID" value="BCB26113.1"/>
    <property type="molecule type" value="Genomic_DNA"/>
</dbReference>